<sequence>MKNFKALSLCALLSLGFFSSVAYAEKLQDVASYPNWVKANLFAQDNPLNQYIGSASISDKHQFLYSEYIHYEDKLSPEKNAEKIALLRARMNAYSTLESLFLAKKARERLYKALKKENINAIFTIIDFLVSKSVAIETFVDKKENRVYVMTQFPHIEPSDLVNYFSSRGIKISKETAGSLSVILESLLLLS</sequence>
<dbReference type="Proteomes" id="UP000005010">
    <property type="component" value="Chromosome"/>
</dbReference>
<dbReference type="RefSeq" id="WP_014660318.1">
    <property type="nucleotide sequence ID" value="NC_017737.1"/>
</dbReference>
<name>I0EKH6_HELC0</name>
<keyword evidence="3" id="KW-1185">Reference proteome</keyword>
<dbReference type="KEGG" id="hce:HCW_00760"/>
<evidence type="ECO:0000313" key="2">
    <source>
        <dbReference type="EMBL" id="AFI03445.1"/>
    </source>
</evidence>
<feature type="signal peptide" evidence="1">
    <location>
        <begin position="1"/>
        <end position="24"/>
    </location>
</feature>
<proteinExistence type="predicted"/>
<dbReference type="AlphaFoldDB" id="I0EKH6"/>
<evidence type="ECO:0008006" key="4">
    <source>
        <dbReference type="Google" id="ProtNLM"/>
    </source>
</evidence>
<gene>
    <name evidence="2" type="ordered locus">HCW_00760</name>
</gene>
<feature type="chain" id="PRO_5003626427" description="Periplasmic protein" evidence="1">
    <location>
        <begin position="25"/>
        <end position="191"/>
    </location>
</feature>
<reference evidence="3" key="1">
    <citation type="submission" date="2012-04" db="EMBL/GenBank/DDBJ databases">
        <title>Complete genome sequence of Helicobacter cetorum strain MIT 00-7128.</title>
        <authorList>
            <person name="Kersulyte D."/>
            <person name="Berg D.E."/>
        </authorList>
    </citation>
    <scope>NUCLEOTIDE SEQUENCE [LARGE SCALE GENOMIC DNA]</scope>
    <source>
        <strain evidence="3">MIT 00-7128</strain>
    </source>
</reference>
<dbReference type="PATRIC" id="fig|182217.3.peg.159"/>
<evidence type="ECO:0000256" key="1">
    <source>
        <dbReference type="SAM" id="SignalP"/>
    </source>
</evidence>
<dbReference type="EMBL" id="CP003479">
    <property type="protein sequence ID" value="AFI03445.1"/>
    <property type="molecule type" value="Genomic_DNA"/>
</dbReference>
<accession>I0EKH6</accession>
<evidence type="ECO:0000313" key="3">
    <source>
        <dbReference type="Proteomes" id="UP000005010"/>
    </source>
</evidence>
<dbReference type="HOGENOM" id="CLU_1265496_0_0_7"/>
<protein>
    <recommendedName>
        <fullName evidence="4">Periplasmic protein</fullName>
    </recommendedName>
</protein>
<keyword evidence="1" id="KW-0732">Signal</keyword>
<organism evidence="2 3">
    <name type="scientific">Helicobacter cetorum (strain ATCC BAA-429 / MIT 00-7128)</name>
    <dbReference type="NCBI Taxonomy" id="182217"/>
    <lineage>
        <taxon>Bacteria</taxon>
        <taxon>Pseudomonadati</taxon>
        <taxon>Campylobacterota</taxon>
        <taxon>Epsilonproteobacteria</taxon>
        <taxon>Campylobacterales</taxon>
        <taxon>Helicobacteraceae</taxon>
        <taxon>Helicobacter</taxon>
    </lineage>
</organism>